<comment type="caution">
    <text evidence="1">The sequence shown here is derived from an EMBL/GenBank/DDBJ whole genome shotgun (WGS) entry which is preliminary data.</text>
</comment>
<dbReference type="EMBL" id="LCFK01000027">
    <property type="protein sequence ID" value="KKS93101.1"/>
    <property type="molecule type" value="Genomic_DNA"/>
</dbReference>
<organism evidence="1 2">
    <name type="scientific">Candidatus Collierbacteria bacterium GW2011_GWC2_43_12</name>
    <dbReference type="NCBI Taxonomy" id="1618390"/>
    <lineage>
        <taxon>Bacteria</taxon>
        <taxon>Candidatus Collieribacteriota</taxon>
    </lineage>
</organism>
<dbReference type="AlphaFoldDB" id="A0A0G1FDC1"/>
<reference evidence="1 2" key="1">
    <citation type="journal article" date="2015" name="Nature">
        <title>rRNA introns, odd ribosomes, and small enigmatic genomes across a large radiation of phyla.</title>
        <authorList>
            <person name="Brown C.T."/>
            <person name="Hug L.A."/>
            <person name="Thomas B.C."/>
            <person name="Sharon I."/>
            <person name="Castelle C.J."/>
            <person name="Singh A."/>
            <person name="Wilkins M.J."/>
            <person name="Williams K.H."/>
            <person name="Banfield J.F."/>
        </authorList>
    </citation>
    <scope>NUCLEOTIDE SEQUENCE [LARGE SCALE GENOMIC DNA]</scope>
</reference>
<protein>
    <submittedName>
        <fullName evidence="1">Uncharacterized protein</fullName>
    </submittedName>
</protein>
<proteinExistence type="predicted"/>
<name>A0A0G1FDC1_9BACT</name>
<gene>
    <name evidence="1" type="ORF">UV68_C0027G0009</name>
</gene>
<dbReference type="Proteomes" id="UP000033980">
    <property type="component" value="Unassembled WGS sequence"/>
</dbReference>
<evidence type="ECO:0000313" key="2">
    <source>
        <dbReference type="Proteomes" id="UP000033980"/>
    </source>
</evidence>
<accession>A0A0G1FDC1</accession>
<sequence length="78" mass="8125">MVVNVSNSVRSFAGGNSDSGLTFGFDRVDGLVANSGRKIDLAGELYIWIGYCDFRLAGGDLGDFVDDVTASCGRNVGG</sequence>
<evidence type="ECO:0000313" key="1">
    <source>
        <dbReference type="EMBL" id="KKS93101.1"/>
    </source>
</evidence>